<keyword evidence="1" id="KW-0805">Transcription regulation</keyword>
<organism evidence="5">
    <name type="scientific">Eucalyptus grandis</name>
    <name type="common">Flooded gum</name>
    <dbReference type="NCBI Taxonomy" id="71139"/>
    <lineage>
        <taxon>Eukaryota</taxon>
        <taxon>Viridiplantae</taxon>
        <taxon>Streptophyta</taxon>
        <taxon>Embryophyta</taxon>
        <taxon>Tracheophyta</taxon>
        <taxon>Spermatophyta</taxon>
        <taxon>Magnoliopsida</taxon>
        <taxon>eudicotyledons</taxon>
        <taxon>Gunneridae</taxon>
        <taxon>Pentapetalae</taxon>
        <taxon>rosids</taxon>
        <taxon>malvids</taxon>
        <taxon>Myrtales</taxon>
        <taxon>Myrtaceae</taxon>
        <taxon>Myrtoideae</taxon>
        <taxon>Eucalypteae</taxon>
        <taxon>Eucalyptus</taxon>
    </lineage>
</organism>
<dbReference type="STRING" id="71139.A0A059D4N6"/>
<dbReference type="PANTHER" id="PTHR31636">
    <property type="entry name" value="OSJNBA0084A10.13 PROTEIN-RELATED"/>
    <property type="match status" value="1"/>
</dbReference>
<dbReference type="GO" id="GO:0005634">
    <property type="term" value="C:nucleus"/>
    <property type="evidence" value="ECO:0000318"/>
    <property type="project" value="GO_Central"/>
</dbReference>
<sequence>MSLDGGSFGPSRSLSKGQSPERDSLSPSRDSDSLDPVLKYINQMLMEENMEEQPSVFAGQVALQNTEKSLYDALGQQNLEQSDKSPSQVELSQYIESPASNLSGSSSAHRSRDATNVTLSSSDLADADILYTIGEHSHAVLKNPDQNFLWNVDSNLQFLANSSSSITNYDDGSEESLHGLLVKRIFSTGESMIQFKKGLEEASKFLLTNNQLAINPEDSKPSSETKKGTTRTRIEEEIDMRSSSNGFKGLKNHEREEDAFEEGRANKQTALYTEESELSDLLDKVLLSTENCPTISTSDFRSANELLKQIREDSSPFGDGSQRLAHYFGNGLEARLVGNNIRMNDFFSTIVARTTSTADYLKYYHLNISTCPFVQFSMFFANYMILKFAEKATTLHIIDFGIAFERIEETGCRLKKYCERFDVAFEFNFISSRDWELIKVADLKIQSNETVAVNCLNRFKNLLDETVEDNNPPCEGSERIQRFETYKQWQVRHVRAGFKSLPLDQDFMKLFRGKMKAWYHKDFVLDEDGNWMLQGWRGRIFYGSSCWVPT</sequence>
<dbReference type="PROSITE" id="PS50985">
    <property type="entry name" value="GRAS"/>
    <property type="match status" value="1"/>
</dbReference>
<dbReference type="GO" id="GO:0043565">
    <property type="term" value="F:sequence-specific DNA binding"/>
    <property type="evidence" value="ECO:0000318"/>
    <property type="project" value="GO_Central"/>
</dbReference>
<evidence type="ECO:0000256" key="1">
    <source>
        <dbReference type="ARBA" id="ARBA00023015"/>
    </source>
</evidence>
<dbReference type="Gramene" id="KCW85542">
    <property type="protein sequence ID" value="KCW85542"/>
    <property type="gene ID" value="EUGRSUZ_B02342"/>
</dbReference>
<evidence type="ECO:0000256" key="2">
    <source>
        <dbReference type="ARBA" id="ARBA00023163"/>
    </source>
</evidence>
<gene>
    <name evidence="5" type="ORF">EUGRSUZ_B02342</name>
</gene>
<dbReference type="AlphaFoldDB" id="A0A059D4N6"/>
<feature type="region of interest" description="SAW" evidence="3">
    <location>
        <begin position="473"/>
        <end position="548"/>
    </location>
</feature>
<dbReference type="GO" id="GO:0006355">
    <property type="term" value="P:regulation of DNA-templated transcription"/>
    <property type="evidence" value="ECO:0000318"/>
    <property type="project" value="GO_Central"/>
</dbReference>
<comment type="caution">
    <text evidence="3">Lacks conserved residue(s) required for the propagation of feature annotation.</text>
</comment>
<feature type="compositionally biased region" description="Low complexity" evidence="4">
    <location>
        <begin position="99"/>
        <end position="108"/>
    </location>
</feature>
<dbReference type="EMBL" id="KK198754">
    <property type="protein sequence ID" value="KCW85542.1"/>
    <property type="molecule type" value="Genomic_DNA"/>
</dbReference>
<dbReference type="InParanoid" id="A0A059D4N6"/>
<comment type="similarity">
    <text evidence="3">Belongs to the GRAS family.</text>
</comment>
<dbReference type="Pfam" id="PF03514">
    <property type="entry name" value="GRAS"/>
    <property type="match status" value="3"/>
</dbReference>
<feature type="region of interest" description="Disordered" evidence="4">
    <location>
        <begin position="99"/>
        <end position="118"/>
    </location>
</feature>
<evidence type="ECO:0000256" key="4">
    <source>
        <dbReference type="SAM" id="MobiDB-lite"/>
    </source>
</evidence>
<feature type="region of interest" description="Disordered" evidence="4">
    <location>
        <begin position="1"/>
        <end position="36"/>
    </location>
</feature>
<name>A0A059D4N6_EUCGR</name>
<evidence type="ECO:0000313" key="5">
    <source>
        <dbReference type="EMBL" id="KCW85542.1"/>
    </source>
</evidence>
<keyword evidence="2" id="KW-0804">Transcription</keyword>
<reference evidence="5" key="1">
    <citation type="submission" date="2013-07" db="EMBL/GenBank/DDBJ databases">
        <title>The genome of Eucalyptus grandis.</title>
        <authorList>
            <person name="Schmutz J."/>
            <person name="Hayes R."/>
            <person name="Myburg A."/>
            <person name="Tuskan G."/>
            <person name="Grattapaglia D."/>
            <person name="Rokhsar D.S."/>
        </authorList>
    </citation>
    <scope>NUCLEOTIDE SEQUENCE</scope>
    <source>
        <tissue evidence="5">Leaf extractions</tissue>
    </source>
</reference>
<protein>
    <submittedName>
        <fullName evidence="5">Uncharacterized protein</fullName>
    </submittedName>
</protein>
<accession>A0A059D4N6</accession>
<feature type="short sequence motif" description="VHIID" evidence="3">
    <location>
        <begin position="395"/>
        <end position="399"/>
    </location>
</feature>
<proteinExistence type="inferred from homology"/>
<feature type="region of interest" description="Leucine repeat II (LRII)" evidence="3">
    <location>
        <begin position="409"/>
        <end position="441"/>
    </location>
</feature>
<feature type="compositionally biased region" description="Basic and acidic residues" evidence="4">
    <location>
        <begin position="19"/>
        <end position="32"/>
    </location>
</feature>
<dbReference type="OMA" id="CKLPRNP"/>
<dbReference type="GO" id="GO:0003700">
    <property type="term" value="F:DNA-binding transcription factor activity"/>
    <property type="evidence" value="ECO:0000318"/>
    <property type="project" value="GO_Central"/>
</dbReference>
<dbReference type="InterPro" id="IPR005202">
    <property type="entry name" value="TF_GRAS"/>
</dbReference>
<evidence type="ECO:0000256" key="3">
    <source>
        <dbReference type="PROSITE-ProRule" id="PRU01191"/>
    </source>
</evidence>